<dbReference type="Pfam" id="PF00196">
    <property type="entry name" value="GerE"/>
    <property type="match status" value="1"/>
</dbReference>
<dbReference type="SUPFAM" id="SSF46894">
    <property type="entry name" value="C-terminal effector domain of the bipartite response regulators"/>
    <property type="match status" value="1"/>
</dbReference>
<comment type="caution">
    <text evidence="4">The sequence shown here is derived from an EMBL/GenBank/DDBJ whole genome shotgun (WGS) entry which is preliminary data.</text>
</comment>
<dbReference type="InterPro" id="IPR011990">
    <property type="entry name" value="TPR-like_helical_dom_sf"/>
</dbReference>
<dbReference type="GO" id="GO:0005737">
    <property type="term" value="C:cytoplasm"/>
    <property type="evidence" value="ECO:0007669"/>
    <property type="project" value="TreeGrafter"/>
</dbReference>
<dbReference type="PANTHER" id="PTHR16305">
    <property type="entry name" value="TESTICULAR SOLUBLE ADENYLYL CYCLASE"/>
    <property type="match status" value="1"/>
</dbReference>
<dbReference type="InterPro" id="IPR000792">
    <property type="entry name" value="Tscrpt_reg_LuxR_C"/>
</dbReference>
<reference evidence="4" key="1">
    <citation type="submission" date="2022-10" db="EMBL/GenBank/DDBJ databases">
        <title>The WGS of Solirubrobacter ginsenosidimutans DSM 21036.</title>
        <authorList>
            <person name="Jiang Z."/>
        </authorList>
    </citation>
    <scope>NUCLEOTIDE SEQUENCE</scope>
    <source>
        <strain evidence="4">DSM 21036</strain>
    </source>
</reference>
<keyword evidence="2" id="KW-0067">ATP-binding</keyword>
<accession>A0A9X3MVL5</accession>
<evidence type="ECO:0000256" key="1">
    <source>
        <dbReference type="ARBA" id="ARBA00022741"/>
    </source>
</evidence>
<keyword evidence="1" id="KW-0547">Nucleotide-binding</keyword>
<dbReference type="InterPro" id="IPR041664">
    <property type="entry name" value="AAA_16"/>
</dbReference>
<dbReference type="InterPro" id="IPR027417">
    <property type="entry name" value="P-loop_NTPase"/>
</dbReference>
<dbReference type="Proteomes" id="UP001149140">
    <property type="component" value="Unassembled WGS sequence"/>
</dbReference>
<dbReference type="PROSITE" id="PS50043">
    <property type="entry name" value="HTH_LUXR_2"/>
    <property type="match status" value="1"/>
</dbReference>
<evidence type="ECO:0000256" key="2">
    <source>
        <dbReference type="ARBA" id="ARBA00022840"/>
    </source>
</evidence>
<feature type="domain" description="HTH luxR-type" evidence="3">
    <location>
        <begin position="850"/>
        <end position="915"/>
    </location>
</feature>
<dbReference type="Pfam" id="PF13191">
    <property type="entry name" value="AAA_16"/>
    <property type="match status" value="1"/>
</dbReference>
<dbReference type="SUPFAM" id="SSF52540">
    <property type="entry name" value="P-loop containing nucleoside triphosphate hydrolases"/>
    <property type="match status" value="1"/>
</dbReference>
<name>A0A9X3MVL5_9ACTN</name>
<keyword evidence="5" id="KW-1185">Reference proteome</keyword>
<dbReference type="AlphaFoldDB" id="A0A9X3MVL5"/>
<organism evidence="4 5">
    <name type="scientific">Solirubrobacter ginsenosidimutans</name>
    <dbReference type="NCBI Taxonomy" id="490573"/>
    <lineage>
        <taxon>Bacteria</taxon>
        <taxon>Bacillati</taxon>
        <taxon>Actinomycetota</taxon>
        <taxon>Thermoleophilia</taxon>
        <taxon>Solirubrobacterales</taxon>
        <taxon>Solirubrobacteraceae</taxon>
        <taxon>Solirubrobacter</taxon>
    </lineage>
</organism>
<dbReference type="GO" id="GO:0005524">
    <property type="term" value="F:ATP binding"/>
    <property type="evidence" value="ECO:0007669"/>
    <property type="project" value="UniProtKB-KW"/>
</dbReference>
<proteinExistence type="predicted"/>
<dbReference type="InterPro" id="IPR016032">
    <property type="entry name" value="Sig_transdc_resp-reg_C-effctor"/>
</dbReference>
<dbReference type="GO" id="GO:0006355">
    <property type="term" value="P:regulation of DNA-templated transcription"/>
    <property type="evidence" value="ECO:0007669"/>
    <property type="project" value="InterPro"/>
</dbReference>
<dbReference type="SUPFAM" id="SSF48452">
    <property type="entry name" value="TPR-like"/>
    <property type="match status" value="1"/>
</dbReference>
<dbReference type="CDD" id="cd06170">
    <property type="entry name" value="LuxR_C_like"/>
    <property type="match status" value="1"/>
</dbReference>
<dbReference type="PANTHER" id="PTHR16305:SF35">
    <property type="entry name" value="TRANSCRIPTIONAL ACTIVATOR DOMAIN"/>
    <property type="match status" value="1"/>
</dbReference>
<dbReference type="PRINTS" id="PR00038">
    <property type="entry name" value="HTHLUXR"/>
</dbReference>
<protein>
    <submittedName>
        <fullName evidence="4">AAA family ATPase</fullName>
    </submittedName>
</protein>
<evidence type="ECO:0000259" key="3">
    <source>
        <dbReference type="PROSITE" id="PS50043"/>
    </source>
</evidence>
<evidence type="ECO:0000313" key="5">
    <source>
        <dbReference type="Proteomes" id="UP001149140"/>
    </source>
</evidence>
<dbReference type="RefSeq" id="WP_270039803.1">
    <property type="nucleotide sequence ID" value="NZ_JAPDOD010000007.1"/>
</dbReference>
<dbReference type="InterPro" id="IPR036388">
    <property type="entry name" value="WH-like_DNA-bd_sf"/>
</dbReference>
<evidence type="ECO:0000313" key="4">
    <source>
        <dbReference type="EMBL" id="MDA0160763.1"/>
    </source>
</evidence>
<dbReference type="GO" id="GO:0003677">
    <property type="term" value="F:DNA binding"/>
    <property type="evidence" value="ECO:0007669"/>
    <property type="project" value="InterPro"/>
</dbReference>
<gene>
    <name evidence="4" type="ORF">OM076_10845</name>
</gene>
<dbReference type="SMART" id="SM00421">
    <property type="entry name" value="HTH_LUXR"/>
    <property type="match status" value="1"/>
</dbReference>
<sequence length="919" mass="98993">MVSEGPAEVLHGRRVEREALERLLEAVRRGQSRVLVVSGEPGVGKTALLESAIGSASGFRVARAVGVESEMELAFAALQQLCAPLLDRLDRLPAPQRDALQVAFGSRAGDAPDRFLVGLAVLSLLAEVAEEQPFLCVIDDAQWLDRASAQALVFVARRLLAESVALVLVTREPGDELQGFQELAVKGLPDGDARALLSSAVRVPLDAGVRDRLVAETRGNPLALLELPRGLTPAELAGGFGLLDAPGLSGRIEDSFRRRLAGLPADTQRLLLVAAAEPVGDPVLVWRAADRLGIAVTAASETDGLLAIDARVTFRHPLVRSAVYRAASPDQRRAAHRALADATDPEVDPDRRAWHLAQATPRFDEDVASELERSAGRAQARGGLAAAAAFLERAAVLTPEPSHRAARALAAAQAKHQAGAFDSALRLVNIAESGPLNELQRARVDLLRGQIAFSLGRGGDAQPLLLKAAKRLEPLDQRLARDTYLEALTAVFFPGILASDESVLETARAARSAPRSSQPPQASDLLLDGLGLLITEGYAAGTPTLRMAVNAFRDEDVSRGDGRRWLSLASRVAALLWDDETWDVLSARFVQLARDAGALSGFPLALATRSAMHLFAGEFALASSLLEEVAAVNEVTGASLAPYVGLAHVAFHGREAEAAQLIEATTREVVRRGEGQGGLTFIHWVTAVLDNGLGRYEEALAAAQQAAEDTHASWWRHWGSVELIEAAARSGKAELAVDALAQLSKTTGASGTDWALGVEARSRALLTEGDAAESLYREAIQRLERTRVRVELARAHLVYGEWLRRKRRRLDAREQLRTAHERFTEFGMEAFAARARVELEATGEHARKRSVETRDDLTPQEAQIARLAAGGATNQEIAAQLFISPSTVDYHLRKTFRKLGIKSRHQLKQHSLQPGAHTD</sequence>
<dbReference type="Gene3D" id="3.40.50.300">
    <property type="entry name" value="P-loop containing nucleotide triphosphate hydrolases"/>
    <property type="match status" value="1"/>
</dbReference>
<dbReference type="Gene3D" id="1.10.10.10">
    <property type="entry name" value="Winged helix-like DNA-binding domain superfamily/Winged helix DNA-binding domain"/>
    <property type="match status" value="1"/>
</dbReference>
<dbReference type="EMBL" id="JAPDOD010000007">
    <property type="protein sequence ID" value="MDA0160763.1"/>
    <property type="molecule type" value="Genomic_DNA"/>
</dbReference>
<dbReference type="GO" id="GO:0004016">
    <property type="term" value="F:adenylate cyclase activity"/>
    <property type="evidence" value="ECO:0007669"/>
    <property type="project" value="TreeGrafter"/>
</dbReference>